<feature type="region of interest" description="Disordered" evidence="2">
    <location>
        <begin position="748"/>
        <end position="867"/>
    </location>
</feature>
<dbReference type="GO" id="GO:0008270">
    <property type="term" value="F:zinc ion binding"/>
    <property type="evidence" value="ECO:0007669"/>
    <property type="project" value="UniProtKB-KW"/>
</dbReference>
<proteinExistence type="predicted"/>
<evidence type="ECO:0000313" key="5">
    <source>
        <dbReference type="Proteomes" id="UP001165121"/>
    </source>
</evidence>
<feature type="compositionally biased region" description="Acidic residues" evidence="2">
    <location>
        <begin position="842"/>
        <end position="851"/>
    </location>
</feature>
<evidence type="ECO:0000256" key="2">
    <source>
        <dbReference type="SAM" id="MobiDB-lite"/>
    </source>
</evidence>
<feature type="compositionally biased region" description="Polar residues" evidence="2">
    <location>
        <begin position="774"/>
        <end position="787"/>
    </location>
</feature>
<name>A0A9W7DCU7_9STRA</name>
<dbReference type="GO" id="GO:0003676">
    <property type="term" value="F:nucleic acid binding"/>
    <property type="evidence" value="ECO:0007669"/>
    <property type="project" value="InterPro"/>
</dbReference>
<keyword evidence="1" id="KW-0863">Zinc-finger</keyword>
<dbReference type="Gene3D" id="2.40.70.10">
    <property type="entry name" value="Acid Proteases"/>
    <property type="match status" value="1"/>
</dbReference>
<dbReference type="EMBL" id="BSXT01019049">
    <property type="protein sequence ID" value="GMG17650.1"/>
    <property type="molecule type" value="Genomic_DNA"/>
</dbReference>
<feature type="compositionally biased region" description="Acidic residues" evidence="2">
    <location>
        <begin position="824"/>
        <end position="835"/>
    </location>
</feature>
<feature type="compositionally biased region" description="Low complexity" evidence="2">
    <location>
        <begin position="246"/>
        <end position="265"/>
    </location>
</feature>
<sequence>MMTSDNSDSDSSSGSSDQDSDHSDSSSFEEVVSNIPTVTGPGGTMFTFRPITVQGGWTDKVKIYEMKLKLSTAVRNWRANLRPKVRRDWKKFLKEFREMYCKAKTSDSERYYTMMRRKSESPLESYYRLNKVADKAGIDFDSSSKQRERHLKVFTKKLLDSRLRTTRQGQRIRKLRDLEYVLKQHEEMTQGDDYDGSPPKRDFRADNVSHGRFQHKRSGRAYVIQDDGSLDEDDREVRFQDVVEKVPNVPSAVSPAAGSAQPGSDSGKDGSQPQDISSAVFRIIEYTGWRPPPNGEFGQRRSPRFEDRNRTKFCEHCNDFGHSTESCWSDLKCDRCGRKGHPARLCRVRPCSFCKKFHEDQCGEWKKFQAVKTLARQERVGLKTTPELCVLVYVGPELRSKSQDNHQCMTVISENEEYLSDLPLPDQLRLDEDCPDNNDQDDPPEFRLGPGQRYGWWEEHNSDKTKKVAMVHGAVNNCRWDILLDSGASVSMMSLDLARRLKFRLKFCKQLRVSGLGGVPTIITATTEVKITLGPRVVYIMELWVANIGEGVDVLLGMNFMYSAGVRLCAREGLVKLPDEETVLLVGRTADHTGRGLDLAVTPKTCLYLGPGESAVVRVDYGQSNPQREVVWAGRGDCWVTQIIYAAKSWPVAVKVVNISDKTVWIDSRTAVAHIVEFGFFPTAGRFVRPGLRRYKEWQTLIYENTNSIEVRKREERLAQLRQESEPPCVRTPEYQWPKKLLVRSPAGSAQVHMVRLQPRPNVRKEKSPARTDVQLSETEISGTSDSEGTESREAKSVEKTGGSHEDSGNSGEILKARSPVVVLDEDSDSDDEALYDAISFDGDDGDEDSQEVVKAEPSTGTSSDRL</sequence>
<gene>
    <name evidence="4" type="ORF">Pfra01_003027900</name>
</gene>
<dbReference type="InterPro" id="IPR001878">
    <property type="entry name" value="Znf_CCHC"/>
</dbReference>
<dbReference type="InterPro" id="IPR034122">
    <property type="entry name" value="Retropepsin-like_bacterial"/>
</dbReference>
<feature type="region of interest" description="Disordered" evidence="2">
    <location>
        <begin position="1"/>
        <end position="30"/>
    </location>
</feature>
<reference evidence="4" key="1">
    <citation type="submission" date="2023-04" db="EMBL/GenBank/DDBJ databases">
        <title>Phytophthora fragariaefolia NBRC 109709.</title>
        <authorList>
            <person name="Ichikawa N."/>
            <person name="Sato H."/>
            <person name="Tonouchi N."/>
        </authorList>
    </citation>
    <scope>NUCLEOTIDE SEQUENCE</scope>
    <source>
        <strain evidence="4">NBRC 109709</strain>
    </source>
</reference>
<organism evidence="4 5">
    <name type="scientific">Phytophthora fragariaefolia</name>
    <dbReference type="NCBI Taxonomy" id="1490495"/>
    <lineage>
        <taxon>Eukaryota</taxon>
        <taxon>Sar</taxon>
        <taxon>Stramenopiles</taxon>
        <taxon>Oomycota</taxon>
        <taxon>Peronosporomycetes</taxon>
        <taxon>Peronosporales</taxon>
        <taxon>Peronosporaceae</taxon>
        <taxon>Phytophthora</taxon>
    </lineage>
</organism>
<dbReference type="Pfam" id="PF13650">
    <property type="entry name" value="Asp_protease_2"/>
    <property type="match status" value="1"/>
</dbReference>
<dbReference type="InterPro" id="IPR021109">
    <property type="entry name" value="Peptidase_aspartic_dom_sf"/>
</dbReference>
<evidence type="ECO:0000313" key="4">
    <source>
        <dbReference type="EMBL" id="GMG17650.1"/>
    </source>
</evidence>
<dbReference type="PROSITE" id="PS50158">
    <property type="entry name" value="ZF_CCHC"/>
    <property type="match status" value="1"/>
</dbReference>
<feature type="compositionally biased region" description="Basic and acidic residues" evidence="2">
    <location>
        <begin position="790"/>
        <end position="808"/>
    </location>
</feature>
<accession>A0A9W7DCU7</accession>
<protein>
    <submittedName>
        <fullName evidence="4">Unnamed protein product</fullName>
    </submittedName>
</protein>
<comment type="caution">
    <text evidence="4">The sequence shown here is derived from an EMBL/GenBank/DDBJ whole genome shotgun (WGS) entry which is preliminary data.</text>
</comment>
<keyword evidence="5" id="KW-1185">Reference proteome</keyword>
<dbReference type="SUPFAM" id="SSF50630">
    <property type="entry name" value="Acid proteases"/>
    <property type="match status" value="1"/>
</dbReference>
<evidence type="ECO:0000259" key="3">
    <source>
        <dbReference type="PROSITE" id="PS50158"/>
    </source>
</evidence>
<feature type="domain" description="CCHC-type" evidence="3">
    <location>
        <begin position="332"/>
        <end position="347"/>
    </location>
</feature>
<feature type="compositionally biased region" description="Low complexity" evidence="2">
    <location>
        <begin position="1"/>
        <end position="17"/>
    </location>
</feature>
<dbReference type="Proteomes" id="UP001165121">
    <property type="component" value="Unassembled WGS sequence"/>
</dbReference>
<keyword evidence="1" id="KW-0862">Zinc</keyword>
<feature type="region of interest" description="Disordered" evidence="2">
    <location>
        <begin position="246"/>
        <end position="274"/>
    </location>
</feature>
<evidence type="ECO:0000256" key="1">
    <source>
        <dbReference type="PROSITE-ProRule" id="PRU00047"/>
    </source>
</evidence>
<dbReference type="OrthoDB" id="143598at2759"/>
<dbReference type="CDD" id="cd05483">
    <property type="entry name" value="retropepsin_like_bacteria"/>
    <property type="match status" value="1"/>
</dbReference>
<dbReference type="AlphaFoldDB" id="A0A9W7DCU7"/>
<keyword evidence="1" id="KW-0479">Metal-binding</keyword>